<comment type="similarity">
    <text evidence="3">Belongs to the krueppel C2H2-type zinc-finger protein family.</text>
</comment>
<protein>
    <submittedName>
        <fullName evidence="24">60 kDa SS-A/Ro ribonucleoprotein-like</fullName>
    </submittedName>
</protein>
<evidence type="ECO:0000256" key="19">
    <source>
        <dbReference type="PROSITE-ProRule" id="PRU00042"/>
    </source>
</evidence>
<evidence type="ECO:0000256" key="20">
    <source>
        <dbReference type="SAM" id="MobiDB-lite"/>
    </source>
</evidence>
<dbReference type="Pfam" id="PF00096">
    <property type="entry name" value="zf-C2H2"/>
    <property type="match status" value="5"/>
</dbReference>
<evidence type="ECO:0000313" key="24">
    <source>
        <dbReference type="EMBL" id="KAI6661891.1"/>
    </source>
</evidence>
<evidence type="ECO:0000256" key="9">
    <source>
        <dbReference type="ARBA" id="ARBA00022723"/>
    </source>
</evidence>
<dbReference type="InterPro" id="IPR040322">
    <property type="entry name" value="TROVE2"/>
</dbReference>
<evidence type="ECO:0000259" key="21">
    <source>
        <dbReference type="PROSITE" id="PS50157"/>
    </source>
</evidence>
<reference evidence="24 25" key="1">
    <citation type="journal article" date="2023" name="BMC Biol.">
        <title>The compact genome of the sponge Oopsacas minuta (Hexactinellida) is lacking key metazoan core genes.</title>
        <authorList>
            <person name="Santini S."/>
            <person name="Schenkelaars Q."/>
            <person name="Jourda C."/>
            <person name="Duchesne M."/>
            <person name="Belahbib H."/>
            <person name="Rocher C."/>
            <person name="Selva M."/>
            <person name="Riesgo A."/>
            <person name="Vervoort M."/>
            <person name="Leys S.P."/>
            <person name="Kodjabachian L."/>
            <person name="Le Bivic A."/>
            <person name="Borchiellini C."/>
            <person name="Claverie J.M."/>
            <person name="Renard E."/>
        </authorList>
    </citation>
    <scope>NUCLEOTIDE SEQUENCE [LARGE SCALE GENOMIC DNA]</scope>
    <source>
        <strain evidence="24">SPO-2</strain>
    </source>
</reference>
<dbReference type="FunFam" id="3.30.160.60:FF:001480">
    <property type="entry name" value="Si:cabz01071911.3"/>
    <property type="match status" value="1"/>
</dbReference>
<dbReference type="InterPro" id="IPR008858">
    <property type="entry name" value="TROVE_dom"/>
</dbReference>
<evidence type="ECO:0000256" key="16">
    <source>
        <dbReference type="ARBA" id="ARBA00023163"/>
    </source>
</evidence>
<dbReference type="FunFam" id="3.30.160.60:FF:000038">
    <property type="entry name" value="Zinc finger protein 624"/>
    <property type="match status" value="1"/>
</dbReference>
<evidence type="ECO:0000259" key="22">
    <source>
        <dbReference type="PROSITE" id="PS50280"/>
    </source>
</evidence>
<proteinExistence type="inferred from homology"/>
<accession>A0AAV7KM33</accession>
<dbReference type="SUPFAM" id="SSF57667">
    <property type="entry name" value="beta-beta-alpha zinc fingers"/>
    <property type="match status" value="3"/>
</dbReference>
<dbReference type="PROSITE" id="PS00028">
    <property type="entry name" value="ZINC_FINGER_C2H2_1"/>
    <property type="match status" value="5"/>
</dbReference>
<evidence type="ECO:0000256" key="11">
    <source>
        <dbReference type="ARBA" id="ARBA00022771"/>
    </source>
</evidence>
<dbReference type="GO" id="GO:1990904">
    <property type="term" value="C:ribonucleoprotein complex"/>
    <property type="evidence" value="ECO:0007669"/>
    <property type="project" value="UniProtKB-KW"/>
</dbReference>
<keyword evidence="6" id="KW-0489">Methyltransferase</keyword>
<dbReference type="InterPro" id="IPR037214">
    <property type="entry name" value="TROVE_dom_sf"/>
</dbReference>
<evidence type="ECO:0000256" key="3">
    <source>
        <dbReference type="ARBA" id="ARBA00006991"/>
    </source>
</evidence>
<organism evidence="24 25">
    <name type="scientific">Oopsacas minuta</name>
    <dbReference type="NCBI Taxonomy" id="111878"/>
    <lineage>
        <taxon>Eukaryota</taxon>
        <taxon>Metazoa</taxon>
        <taxon>Porifera</taxon>
        <taxon>Hexactinellida</taxon>
        <taxon>Hexasterophora</taxon>
        <taxon>Lyssacinosida</taxon>
        <taxon>Leucopsacidae</taxon>
        <taxon>Oopsacas</taxon>
    </lineage>
</organism>
<keyword evidence="16" id="KW-0804">Transcription</keyword>
<dbReference type="FunFam" id="3.30.160.60:FF:000870">
    <property type="entry name" value="zinc finger protein 197 isoform X1"/>
    <property type="match status" value="1"/>
</dbReference>
<evidence type="ECO:0000256" key="6">
    <source>
        <dbReference type="ARBA" id="ARBA00022603"/>
    </source>
</evidence>
<evidence type="ECO:0000256" key="15">
    <source>
        <dbReference type="ARBA" id="ARBA00023125"/>
    </source>
</evidence>
<keyword evidence="11 19" id="KW-0863">Zinc-finger</keyword>
<dbReference type="PROSITE" id="PS50280">
    <property type="entry name" value="SET"/>
    <property type="match status" value="1"/>
</dbReference>
<dbReference type="Proteomes" id="UP001165289">
    <property type="component" value="Unassembled WGS sequence"/>
</dbReference>
<feature type="domain" description="C2H2-type" evidence="21">
    <location>
        <begin position="549"/>
        <end position="576"/>
    </location>
</feature>
<keyword evidence="8" id="KW-0949">S-adenosyl-L-methionine</keyword>
<feature type="domain" description="C2H2-type" evidence="21">
    <location>
        <begin position="493"/>
        <end position="520"/>
    </location>
</feature>
<comment type="similarity">
    <text evidence="4">Belongs to the Ro 60 kDa family.</text>
</comment>
<feature type="compositionally biased region" description="Basic and acidic residues" evidence="20">
    <location>
        <begin position="57"/>
        <end position="66"/>
    </location>
</feature>
<keyword evidence="15" id="KW-0238">DNA-binding</keyword>
<dbReference type="AlphaFoldDB" id="A0AAV7KM33"/>
<dbReference type="InterPro" id="IPR036465">
    <property type="entry name" value="vWFA_dom_sf"/>
</dbReference>
<dbReference type="SMART" id="SM00355">
    <property type="entry name" value="ZnF_C2H2"/>
    <property type="match status" value="5"/>
</dbReference>
<feature type="domain" description="C2H2-type" evidence="21">
    <location>
        <begin position="437"/>
        <end position="464"/>
    </location>
</feature>
<dbReference type="SUPFAM" id="SSF53300">
    <property type="entry name" value="vWA-like"/>
    <property type="match status" value="1"/>
</dbReference>
<evidence type="ECO:0000256" key="17">
    <source>
        <dbReference type="ARBA" id="ARBA00023242"/>
    </source>
</evidence>
<dbReference type="Gene3D" id="3.40.50.410">
    <property type="entry name" value="von Willebrand factor, type A domain"/>
    <property type="match status" value="1"/>
</dbReference>
<evidence type="ECO:0000256" key="14">
    <source>
        <dbReference type="ARBA" id="ARBA00023015"/>
    </source>
</evidence>
<dbReference type="InterPro" id="IPR046341">
    <property type="entry name" value="SET_dom_sf"/>
</dbReference>
<dbReference type="EMBL" id="JAKMXF010000003">
    <property type="protein sequence ID" value="KAI6661891.1"/>
    <property type="molecule type" value="Genomic_DNA"/>
</dbReference>
<evidence type="ECO:0000256" key="13">
    <source>
        <dbReference type="ARBA" id="ARBA00022884"/>
    </source>
</evidence>
<evidence type="ECO:0000256" key="12">
    <source>
        <dbReference type="ARBA" id="ARBA00022833"/>
    </source>
</evidence>
<evidence type="ECO:0000256" key="8">
    <source>
        <dbReference type="ARBA" id="ARBA00022691"/>
    </source>
</evidence>
<gene>
    <name evidence="24" type="ORF">LOD99_9662</name>
</gene>
<dbReference type="GO" id="GO:0005737">
    <property type="term" value="C:cytoplasm"/>
    <property type="evidence" value="ECO:0007669"/>
    <property type="project" value="UniProtKB-SubCell"/>
</dbReference>
<dbReference type="PROSITE" id="PS50157">
    <property type="entry name" value="ZINC_FINGER_C2H2_2"/>
    <property type="match status" value="5"/>
</dbReference>
<keyword evidence="12" id="KW-0862">Zinc</keyword>
<dbReference type="PANTHER" id="PTHR14202">
    <property type="entry name" value="60 KDA RIBONUCLEOPROTEIN SSA/RO"/>
    <property type="match status" value="1"/>
</dbReference>
<keyword evidence="13" id="KW-0694">RNA-binding</keyword>
<dbReference type="GO" id="GO:0003677">
    <property type="term" value="F:DNA binding"/>
    <property type="evidence" value="ECO:0007669"/>
    <property type="project" value="UniProtKB-KW"/>
</dbReference>
<dbReference type="FunFam" id="3.30.160.60:FF:001485">
    <property type="entry name" value="Krueppel-related zinc finger protein"/>
    <property type="match status" value="1"/>
</dbReference>
<dbReference type="InterPro" id="IPR013087">
    <property type="entry name" value="Znf_C2H2_type"/>
</dbReference>
<dbReference type="SUPFAM" id="SSF82199">
    <property type="entry name" value="SET domain"/>
    <property type="match status" value="1"/>
</dbReference>
<dbReference type="PROSITE" id="PS50988">
    <property type="entry name" value="TROVE"/>
    <property type="match status" value="1"/>
</dbReference>
<keyword evidence="25" id="KW-1185">Reference proteome</keyword>
<dbReference type="GO" id="GO:0042054">
    <property type="term" value="F:histone methyltransferase activity"/>
    <property type="evidence" value="ECO:0007669"/>
    <property type="project" value="InterPro"/>
</dbReference>
<dbReference type="CDD" id="cd19193">
    <property type="entry name" value="PR-SET_PRDM7_9"/>
    <property type="match status" value="1"/>
</dbReference>
<dbReference type="SMART" id="SM00317">
    <property type="entry name" value="SET"/>
    <property type="match status" value="1"/>
</dbReference>
<evidence type="ECO:0000256" key="10">
    <source>
        <dbReference type="ARBA" id="ARBA00022737"/>
    </source>
</evidence>
<dbReference type="InterPro" id="IPR056800">
    <property type="entry name" value="vWA_Ro60"/>
</dbReference>
<feature type="domain" description="SET" evidence="22">
    <location>
        <begin position="277"/>
        <end position="394"/>
    </location>
</feature>
<keyword evidence="10" id="KW-0677">Repeat</keyword>
<feature type="domain" description="C2H2-type" evidence="21">
    <location>
        <begin position="465"/>
        <end position="492"/>
    </location>
</feature>
<feature type="domain" description="C2H2-type" evidence="21">
    <location>
        <begin position="521"/>
        <end position="548"/>
    </location>
</feature>
<dbReference type="Pfam" id="PF21549">
    <property type="entry name" value="PRDM2_PR"/>
    <property type="match status" value="1"/>
</dbReference>
<feature type="domain" description="TROVE" evidence="23">
    <location>
        <begin position="584"/>
        <end position="649"/>
    </location>
</feature>
<dbReference type="GO" id="GO:0003723">
    <property type="term" value="F:RNA binding"/>
    <property type="evidence" value="ECO:0007669"/>
    <property type="project" value="UniProtKB-KW"/>
</dbReference>
<dbReference type="GO" id="GO:0032259">
    <property type="term" value="P:methylation"/>
    <property type="evidence" value="ECO:0007669"/>
    <property type="project" value="UniProtKB-KW"/>
</dbReference>
<keyword evidence="18 24" id="KW-0687">Ribonucleoprotein</keyword>
<evidence type="ECO:0000256" key="18">
    <source>
        <dbReference type="ARBA" id="ARBA00023274"/>
    </source>
</evidence>
<evidence type="ECO:0000256" key="1">
    <source>
        <dbReference type="ARBA" id="ARBA00004123"/>
    </source>
</evidence>
<keyword evidence="9" id="KW-0479">Metal-binding</keyword>
<dbReference type="Pfam" id="PF25045">
    <property type="entry name" value="vWA_Ro60"/>
    <property type="match status" value="1"/>
</dbReference>
<dbReference type="SUPFAM" id="SSF140864">
    <property type="entry name" value="TROVE domain-like"/>
    <property type="match status" value="1"/>
</dbReference>
<evidence type="ECO:0000256" key="7">
    <source>
        <dbReference type="ARBA" id="ARBA00022679"/>
    </source>
</evidence>
<feature type="region of interest" description="Disordered" evidence="20">
    <location>
        <begin position="95"/>
        <end position="117"/>
    </location>
</feature>
<keyword evidence="14" id="KW-0805">Transcription regulation</keyword>
<dbReference type="GO" id="GO:0005634">
    <property type="term" value="C:nucleus"/>
    <property type="evidence" value="ECO:0007669"/>
    <property type="project" value="UniProtKB-SubCell"/>
</dbReference>
<keyword evidence="5" id="KW-0963">Cytoplasm</keyword>
<comment type="subcellular location">
    <subcellularLocation>
        <location evidence="2">Cytoplasm</location>
    </subcellularLocation>
    <subcellularLocation>
        <location evidence="1">Nucleus</location>
    </subcellularLocation>
</comment>
<name>A0AAV7KM33_9METZ</name>
<dbReference type="FunFam" id="3.30.160.60:FF:001818">
    <property type="entry name" value="GDNF-inducible zinc finger protein 1 isoform X1"/>
    <property type="match status" value="1"/>
</dbReference>
<evidence type="ECO:0000256" key="5">
    <source>
        <dbReference type="ARBA" id="ARBA00022490"/>
    </source>
</evidence>
<dbReference type="GO" id="GO:0008270">
    <property type="term" value="F:zinc ion binding"/>
    <property type="evidence" value="ECO:0007669"/>
    <property type="project" value="UniProtKB-KW"/>
</dbReference>
<evidence type="ECO:0000259" key="23">
    <source>
        <dbReference type="PROSITE" id="PS50988"/>
    </source>
</evidence>
<keyword evidence="17" id="KW-0539">Nucleus</keyword>
<feature type="region of interest" description="Disordered" evidence="20">
    <location>
        <begin position="33"/>
        <end position="83"/>
    </location>
</feature>
<dbReference type="Gene3D" id="3.30.160.60">
    <property type="entry name" value="Classic Zinc Finger"/>
    <property type="match status" value="5"/>
</dbReference>
<evidence type="ECO:0000256" key="4">
    <source>
        <dbReference type="ARBA" id="ARBA00007814"/>
    </source>
</evidence>
<sequence length="819" mass="93383">MSSLSKKRTKSAYELQRERNIRRNEELLRKLGINIREKQKPLPVMKDSSDSETESDQDWKPEEIKKTIITTKFEPPMRNTYDPDEVKNVVEEFEREENEKRKGVKRKSNFPNNNIPKKQFEGTTNIFTFGKAKLKSKDFDAEKDSIDNLQNVEFRSDEEVPTDSKISYEEFLQNREDAELMEHEIALVGRYIRQQQLDERLDLQDNDKQTDLCHERSKRHLRHVDYTEETLTTEDSYIYCEECDDLHLGDCPVFGELCPLDESAMIISPLSSIPIPKQLILKNSSIPKAGLGIFATETIAIRTRMGSYAGTFVRGSVDNLPNESEYLWQIKRGNGKAVWYIDGEDLTRANWMRYVNCARHEDEQNLVAFQFKGRIYYRTYKVVNPGDELLVYYGDQYAKHLGIGQFDNIDIKTVENPPIEMSTETRLYKPNRKDKPFKCSECNCSYSSRMTLIAHSRIHTGVNLHECEVCNKVFISKTKLTVHIRTHTGEKPFKCIICDKRFSTDSNLSVHMRIHTGEKPFKCTICDKRFCQDSNLSVHMHIHTGEKPFKCTICDKRFSSPGELPIHIRIHTGEKPYEYESQLVCKKLKNESMLKSAKIHPFNLLLALKVYKAGKGDKGSLSWTPVPAIVSALDAAFYLSFKFVEPTGKKFLLALDVSGSMTSPILGTRVVSCRDASAAMAMVTMKTEANFHVLGFSHKLVDVPINASMDLNTVTETISAIPMGATDCSLPFEWALKKKVNVDIFIVYTDNETYFGAIHPFEALKKYRSIVNPEAKLIVVGMTANEFTIADPDDAGMLDIAGFDSSAPGVIRSFAMGEI</sequence>
<dbReference type="Gene3D" id="2.170.270.10">
    <property type="entry name" value="SET domain"/>
    <property type="match status" value="1"/>
</dbReference>
<evidence type="ECO:0000313" key="25">
    <source>
        <dbReference type="Proteomes" id="UP001165289"/>
    </source>
</evidence>
<evidence type="ECO:0000256" key="2">
    <source>
        <dbReference type="ARBA" id="ARBA00004496"/>
    </source>
</evidence>
<keyword evidence="7" id="KW-0808">Transferase</keyword>
<dbReference type="PANTHER" id="PTHR14202:SF0">
    <property type="entry name" value="RNA-BINDING PROTEIN RO60"/>
    <property type="match status" value="1"/>
</dbReference>
<dbReference type="InterPro" id="IPR036236">
    <property type="entry name" value="Znf_C2H2_sf"/>
</dbReference>
<dbReference type="InterPro" id="IPR001214">
    <property type="entry name" value="SET_dom"/>
</dbReference>
<dbReference type="InterPro" id="IPR044417">
    <property type="entry name" value="PRDM7_9_PR-SET"/>
</dbReference>
<comment type="caution">
    <text evidence="24">The sequence shown here is derived from an EMBL/GenBank/DDBJ whole genome shotgun (WGS) entry which is preliminary data.</text>
</comment>